<keyword evidence="2" id="KW-1185">Reference proteome</keyword>
<name>A0ABU0K293_9BACL</name>
<protein>
    <submittedName>
        <fullName evidence="1">Uncharacterized protein</fullName>
    </submittedName>
</protein>
<organism evidence="1 2">
    <name type="scientific">Guptibacillus hwajinpoensis</name>
    <dbReference type="NCBI Taxonomy" id="208199"/>
    <lineage>
        <taxon>Bacteria</taxon>
        <taxon>Bacillati</taxon>
        <taxon>Bacillota</taxon>
        <taxon>Bacilli</taxon>
        <taxon>Bacillales</taxon>
        <taxon>Guptibacillaceae</taxon>
        <taxon>Guptibacillus</taxon>
    </lineage>
</organism>
<dbReference type="Proteomes" id="UP001226720">
    <property type="component" value="Unassembled WGS sequence"/>
</dbReference>
<sequence length="49" mass="5732">MNSTSNVMWGEIERFVKKVEEDKQEPGEAKEYIEQIKSILLKHSVQPVK</sequence>
<dbReference type="RefSeq" id="WP_301550229.1">
    <property type="nucleotide sequence ID" value="NZ_JAQRMZ010000001.1"/>
</dbReference>
<evidence type="ECO:0000313" key="2">
    <source>
        <dbReference type="Proteomes" id="UP001226720"/>
    </source>
</evidence>
<dbReference type="EMBL" id="JAUSWM010000002">
    <property type="protein sequence ID" value="MDQ0482424.1"/>
    <property type="molecule type" value="Genomic_DNA"/>
</dbReference>
<dbReference type="GeneID" id="301325446"/>
<gene>
    <name evidence="1" type="ORF">QO000_001393</name>
</gene>
<proteinExistence type="predicted"/>
<reference evidence="1" key="1">
    <citation type="submission" date="2023-07" db="EMBL/GenBank/DDBJ databases">
        <title>Genomic Encyclopedia of Type Strains, Phase IV (KMG-IV): sequencing the most valuable type-strain genomes for metagenomic binning, comparative biology and taxonomic classification.</title>
        <authorList>
            <person name="Goeker M."/>
        </authorList>
    </citation>
    <scope>NUCLEOTIDE SEQUENCE [LARGE SCALE GENOMIC DNA]</scope>
    <source>
        <strain evidence="1">JSM 076093</strain>
    </source>
</reference>
<accession>A0ABU0K293</accession>
<evidence type="ECO:0000313" key="1">
    <source>
        <dbReference type="EMBL" id="MDQ0482424.1"/>
    </source>
</evidence>
<comment type="caution">
    <text evidence="1">The sequence shown here is derived from an EMBL/GenBank/DDBJ whole genome shotgun (WGS) entry which is preliminary data.</text>
</comment>